<accession>A0A558DPE1</accession>
<protein>
    <submittedName>
        <fullName evidence="3">DUF3558 domain-containing protein</fullName>
    </submittedName>
</protein>
<name>A0A558DPE1_9PSEU</name>
<dbReference type="Proteomes" id="UP000320011">
    <property type="component" value="Unassembled WGS sequence"/>
</dbReference>
<organism evidence="3 4">
    <name type="scientific">Amycolatopsis rhizosphaerae</name>
    <dbReference type="NCBI Taxonomy" id="2053003"/>
    <lineage>
        <taxon>Bacteria</taxon>
        <taxon>Bacillati</taxon>
        <taxon>Actinomycetota</taxon>
        <taxon>Actinomycetes</taxon>
        <taxon>Pseudonocardiales</taxon>
        <taxon>Pseudonocardiaceae</taxon>
        <taxon>Amycolatopsis</taxon>
    </lineage>
</organism>
<dbReference type="EMBL" id="VJWX01000002">
    <property type="protein sequence ID" value="TVT62857.1"/>
    <property type="molecule type" value="Genomic_DNA"/>
</dbReference>
<keyword evidence="2" id="KW-0732">Signal</keyword>
<feature type="region of interest" description="Disordered" evidence="1">
    <location>
        <begin position="25"/>
        <end position="51"/>
    </location>
</feature>
<feature type="chain" id="PRO_5039300073" evidence="2">
    <location>
        <begin position="27"/>
        <end position="209"/>
    </location>
</feature>
<comment type="caution">
    <text evidence="3">The sequence shown here is derived from an EMBL/GenBank/DDBJ whole genome shotgun (WGS) entry which is preliminary data.</text>
</comment>
<gene>
    <name evidence="3" type="ORF">FNH05_00305</name>
</gene>
<dbReference type="RefSeq" id="WP_144584695.1">
    <property type="nucleotide sequence ID" value="NZ_VJWX01000002.1"/>
</dbReference>
<reference evidence="3 4" key="1">
    <citation type="submission" date="2019-07" db="EMBL/GenBank/DDBJ databases">
        <authorList>
            <person name="Duangmal K."/>
            <person name="Teo W.F.A."/>
        </authorList>
    </citation>
    <scope>NUCLEOTIDE SEQUENCE [LARGE SCALE GENOMIC DNA]</scope>
    <source>
        <strain evidence="3 4">TBRC 6029</strain>
    </source>
</reference>
<keyword evidence="4" id="KW-1185">Reference proteome</keyword>
<evidence type="ECO:0000256" key="1">
    <source>
        <dbReference type="SAM" id="MobiDB-lite"/>
    </source>
</evidence>
<dbReference type="OrthoDB" id="3697076at2"/>
<evidence type="ECO:0000313" key="4">
    <source>
        <dbReference type="Proteomes" id="UP000320011"/>
    </source>
</evidence>
<dbReference type="InterPro" id="IPR024520">
    <property type="entry name" value="DUF3558"/>
</dbReference>
<feature type="compositionally biased region" description="Low complexity" evidence="1">
    <location>
        <begin position="31"/>
        <end position="47"/>
    </location>
</feature>
<reference evidence="3 4" key="2">
    <citation type="submission" date="2019-08" db="EMBL/GenBank/DDBJ databases">
        <title>Amycolatopsis acidicola sp. nov., isolated from peat swamp forest soil.</title>
        <authorList>
            <person name="Srisuk N."/>
        </authorList>
    </citation>
    <scope>NUCLEOTIDE SEQUENCE [LARGE SCALE GENOMIC DNA]</scope>
    <source>
        <strain evidence="3 4">TBRC 6029</strain>
    </source>
</reference>
<feature type="signal peptide" evidence="2">
    <location>
        <begin position="1"/>
        <end position="26"/>
    </location>
</feature>
<proteinExistence type="predicted"/>
<dbReference type="PROSITE" id="PS51257">
    <property type="entry name" value="PROKAR_LIPOPROTEIN"/>
    <property type="match status" value="1"/>
</dbReference>
<evidence type="ECO:0000256" key="2">
    <source>
        <dbReference type="SAM" id="SignalP"/>
    </source>
</evidence>
<dbReference type="Pfam" id="PF12079">
    <property type="entry name" value="DUF3558"/>
    <property type="match status" value="1"/>
</dbReference>
<evidence type="ECO:0000313" key="3">
    <source>
        <dbReference type="EMBL" id="TVT62857.1"/>
    </source>
</evidence>
<sequence>MLKGKTGITAALACLAMLTASGCTQPSDGNPSPATGTTAPGTSISSTVGNGANKMPTIPKLLDVSRFAADPCLSIAAQQASDLTINPQGTSSPTGNDKMCTWKYGPNLDYSVSVSYLVPDSKNGLQNLYDLNPTGWFKDGYFEATTIDGYPAAYASIRDDRRTGRCQLALGVDATHIIDLQLIGSAGKDPCSSVAKVANAVVETVKGAQ</sequence>
<dbReference type="AlphaFoldDB" id="A0A558DPE1"/>